<dbReference type="EMBL" id="BSFD01000010">
    <property type="protein sequence ID" value="GLK49714.1"/>
    <property type="molecule type" value="Genomic_DNA"/>
</dbReference>
<dbReference type="InterPro" id="IPR051916">
    <property type="entry name" value="GPI-anchor_lipid_remodeler"/>
</dbReference>
<dbReference type="SUPFAM" id="SSF56219">
    <property type="entry name" value="DNase I-like"/>
    <property type="match status" value="1"/>
</dbReference>
<keyword evidence="3" id="KW-0540">Nuclease</keyword>
<dbReference type="PANTHER" id="PTHR14859:SF15">
    <property type="entry name" value="ENDONUCLEASE_EXONUCLEASE_PHOSPHATASE DOMAIN-CONTAINING PROTEIN"/>
    <property type="match status" value="1"/>
</dbReference>
<evidence type="ECO:0000313" key="4">
    <source>
        <dbReference type="Proteomes" id="UP001143509"/>
    </source>
</evidence>
<name>A0ABQ5TA70_9CAUL</name>
<dbReference type="InterPro" id="IPR036691">
    <property type="entry name" value="Endo/exonu/phosph_ase_sf"/>
</dbReference>
<keyword evidence="3" id="KW-0378">Hydrolase</keyword>
<protein>
    <submittedName>
        <fullName evidence="3">Endonuclease</fullName>
    </submittedName>
</protein>
<evidence type="ECO:0000313" key="3">
    <source>
        <dbReference type="EMBL" id="GLK49714.1"/>
    </source>
</evidence>
<comment type="caution">
    <text evidence="3">The sequence shown here is derived from an EMBL/GenBank/DDBJ whole genome shotgun (WGS) entry which is preliminary data.</text>
</comment>
<gene>
    <name evidence="3" type="ORF">GCM10017620_26870</name>
</gene>
<dbReference type="GO" id="GO:0004519">
    <property type="term" value="F:endonuclease activity"/>
    <property type="evidence" value="ECO:0007669"/>
    <property type="project" value="UniProtKB-KW"/>
</dbReference>
<feature type="signal peptide" evidence="1">
    <location>
        <begin position="1"/>
        <end position="30"/>
    </location>
</feature>
<accession>A0ABQ5TA70</accession>
<evidence type="ECO:0000256" key="1">
    <source>
        <dbReference type="SAM" id="SignalP"/>
    </source>
</evidence>
<sequence>MRTTRVVSRRFLIAAAALVPMAACAPALHAGLSSEPVTADSSHLTLTTFNIWHNMGDWPARRPLLIEALRAQNADVIALQEVLEDANTGLENQAEMLARELGGYKVAFVSTDPEGAPRRYGSALLTRLPILAQDSVRLEPLDDYRTALRVRVSVADRPVDVVVTHLAHQPEAGAVRARQISHLLSWLPQDGVPLVVMGDFNAPQEDPGLATMTGPRFVSALPPGSAATTLNPAKGHASRVIDHIFVEPEFFTPTAAHVFGDQPTNGEYPSDHFGVTATVALN</sequence>
<dbReference type="Proteomes" id="UP001143509">
    <property type="component" value="Unassembled WGS sequence"/>
</dbReference>
<organism evidence="3 4">
    <name type="scientific">Brevundimonas intermedia</name>
    <dbReference type="NCBI Taxonomy" id="74315"/>
    <lineage>
        <taxon>Bacteria</taxon>
        <taxon>Pseudomonadati</taxon>
        <taxon>Pseudomonadota</taxon>
        <taxon>Alphaproteobacteria</taxon>
        <taxon>Caulobacterales</taxon>
        <taxon>Caulobacteraceae</taxon>
        <taxon>Brevundimonas</taxon>
    </lineage>
</organism>
<dbReference type="PANTHER" id="PTHR14859">
    <property type="entry name" value="CALCOFLUOR WHITE HYPERSENSITIVE PROTEIN PRECURSOR"/>
    <property type="match status" value="1"/>
</dbReference>
<keyword evidence="3" id="KW-0255">Endonuclease</keyword>
<dbReference type="InterPro" id="IPR005135">
    <property type="entry name" value="Endo/exonuclease/phosphatase"/>
</dbReference>
<evidence type="ECO:0000259" key="2">
    <source>
        <dbReference type="Pfam" id="PF03372"/>
    </source>
</evidence>
<dbReference type="Pfam" id="PF03372">
    <property type="entry name" value="Exo_endo_phos"/>
    <property type="match status" value="1"/>
</dbReference>
<keyword evidence="4" id="KW-1185">Reference proteome</keyword>
<reference evidence="3" key="2">
    <citation type="submission" date="2023-01" db="EMBL/GenBank/DDBJ databases">
        <authorList>
            <person name="Sun Q."/>
            <person name="Evtushenko L."/>
        </authorList>
    </citation>
    <scope>NUCLEOTIDE SEQUENCE</scope>
    <source>
        <strain evidence="3">VKM B-1499</strain>
    </source>
</reference>
<dbReference type="Gene3D" id="3.60.10.10">
    <property type="entry name" value="Endonuclease/exonuclease/phosphatase"/>
    <property type="match status" value="1"/>
</dbReference>
<reference evidence="3" key="1">
    <citation type="journal article" date="2014" name="Int. J. Syst. Evol. Microbiol.">
        <title>Complete genome of a new Firmicutes species belonging to the dominant human colonic microbiota ('Ruminococcus bicirculans') reveals two chromosomes and a selective capacity to utilize plant glucans.</title>
        <authorList>
            <consortium name="NISC Comparative Sequencing Program"/>
            <person name="Wegmann U."/>
            <person name="Louis P."/>
            <person name="Goesmann A."/>
            <person name="Henrissat B."/>
            <person name="Duncan S.H."/>
            <person name="Flint H.J."/>
        </authorList>
    </citation>
    <scope>NUCLEOTIDE SEQUENCE</scope>
    <source>
        <strain evidence="3">VKM B-1499</strain>
    </source>
</reference>
<feature type="chain" id="PRO_5046970084" evidence="1">
    <location>
        <begin position="31"/>
        <end position="282"/>
    </location>
</feature>
<feature type="domain" description="Endonuclease/exonuclease/phosphatase" evidence="2">
    <location>
        <begin position="48"/>
        <end position="272"/>
    </location>
</feature>
<proteinExistence type="predicted"/>
<keyword evidence="1" id="KW-0732">Signal</keyword>